<dbReference type="PROSITE" id="PS00714">
    <property type="entry name" value="NA_DICARBOXYL_SYMP_2"/>
    <property type="match status" value="1"/>
</dbReference>
<feature type="compositionally biased region" description="Basic and acidic residues" evidence="9">
    <location>
        <begin position="523"/>
        <end position="535"/>
    </location>
</feature>
<sequence>MDRKRSHDGRDAQTPNENNVNPVNTHVFITVPEEDLGFRGNLKRYGRKCIDGSKQNALLIGLLLSVVLGILMGLGIRSTKDTFSKREIMYLGFPGELLMRMLQMLILPIILSSLISGIAGLDAKTCGRMGLRTIGYFGVTTFLAVFLGILLAVTIQPGGNADRSQMRRYGKAEPLNSADTFLDLIRNVFPDNLIVTCFNAFRTKEVRVLIELMPASTATPNLTTTTSAYSSDGVTTEILNETEEVKTYDFQIQNDGTGKPNVLGIVTFAILFGVMLGRMGERGKPILDFCDCLVEVTMKLFTIFLWYSPIGIAFLIAAKIVEMEDFSVLLGKVGMYFITVLIGLFIHGSIVLPLIYFVLVRKNPYTFIYGISQALATAFGTSSSSATMPVTLKCLEHNNHVDARVASFVIPVGATINMDGTALYEAVAALFIAQVNNQNMNFGQIITISITATAASVGAAGVPQAGLVTMVIVLAAVGLPIDDVTLILVVDWFLDRFRTMTNVMGDSLGAGIVNHYSVDEMPPLDHEMHDTEPEKVPNGQQQETTPV</sequence>
<dbReference type="SUPFAM" id="SSF118215">
    <property type="entry name" value="Proton glutamate symport protein"/>
    <property type="match status" value="1"/>
</dbReference>
<comment type="caution">
    <text evidence="10">The sequence shown here is derived from an EMBL/GenBank/DDBJ whole genome shotgun (WGS) entry which is preliminary data.</text>
</comment>
<comment type="similarity">
    <text evidence="8">Belongs to the dicarboxylate/amino acid:cation symporter (DAACS) (TC 2.A.23) family.</text>
</comment>
<feature type="transmembrane region" description="Helical" evidence="8">
    <location>
        <begin position="57"/>
        <end position="77"/>
    </location>
</feature>
<feature type="transmembrane region" description="Helical" evidence="8">
    <location>
        <begin position="445"/>
        <end position="462"/>
    </location>
</feature>
<keyword evidence="3 8" id="KW-0812">Transmembrane</keyword>
<dbReference type="InterPro" id="IPR050746">
    <property type="entry name" value="DAACS"/>
</dbReference>
<dbReference type="Gene3D" id="1.10.3860.10">
    <property type="entry name" value="Sodium:dicarboxylate symporter"/>
    <property type="match status" value="1"/>
</dbReference>
<accession>A0AAV2I007</accession>
<feature type="transmembrane region" description="Helical" evidence="8">
    <location>
        <begin position="133"/>
        <end position="155"/>
    </location>
</feature>
<reference evidence="10 11" key="1">
    <citation type="submission" date="2024-04" db="EMBL/GenBank/DDBJ databases">
        <authorList>
            <consortium name="Genoscope - CEA"/>
            <person name="William W."/>
        </authorList>
    </citation>
    <scope>NUCLEOTIDE SEQUENCE [LARGE SCALE GENOMIC DNA]</scope>
</reference>
<feature type="compositionally biased region" description="Polar residues" evidence="9">
    <location>
        <begin position="538"/>
        <end position="547"/>
    </location>
</feature>
<dbReference type="PRINTS" id="PR00173">
    <property type="entry name" value="EDTRNSPORT"/>
</dbReference>
<dbReference type="GO" id="GO:0015501">
    <property type="term" value="F:glutamate:sodium symporter activity"/>
    <property type="evidence" value="ECO:0007669"/>
    <property type="project" value="TreeGrafter"/>
</dbReference>
<dbReference type="InterPro" id="IPR018107">
    <property type="entry name" value="Na-dicarboxylate_symporter_CS"/>
</dbReference>
<feature type="transmembrane region" description="Helical" evidence="8">
    <location>
        <begin position="300"/>
        <end position="321"/>
    </location>
</feature>
<evidence type="ECO:0000256" key="3">
    <source>
        <dbReference type="ARBA" id="ARBA00022692"/>
    </source>
</evidence>
<feature type="region of interest" description="Disordered" evidence="9">
    <location>
        <begin position="521"/>
        <end position="547"/>
    </location>
</feature>
<feature type="transmembrane region" description="Helical" evidence="8">
    <location>
        <begin position="468"/>
        <end position="494"/>
    </location>
</feature>
<feature type="transmembrane region" description="Helical" evidence="8">
    <location>
        <begin position="97"/>
        <end position="121"/>
    </location>
</feature>
<dbReference type="PANTHER" id="PTHR11958">
    <property type="entry name" value="SODIUM/DICARBOXYLATE SYMPORTER-RELATED"/>
    <property type="match status" value="1"/>
</dbReference>
<evidence type="ECO:0000256" key="2">
    <source>
        <dbReference type="ARBA" id="ARBA00022448"/>
    </source>
</evidence>
<dbReference type="GO" id="GO:0005313">
    <property type="term" value="F:L-glutamate transmembrane transporter activity"/>
    <property type="evidence" value="ECO:0007669"/>
    <property type="project" value="TreeGrafter"/>
</dbReference>
<evidence type="ECO:0000256" key="5">
    <source>
        <dbReference type="ARBA" id="ARBA00022989"/>
    </source>
</evidence>
<feature type="compositionally biased region" description="Basic and acidic residues" evidence="9">
    <location>
        <begin position="1"/>
        <end position="11"/>
    </location>
</feature>
<dbReference type="GO" id="GO:0005886">
    <property type="term" value="C:plasma membrane"/>
    <property type="evidence" value="ECO:0007669"/>
    <property type="project" value="TreeGrafter"/>
</dbReference>
<keyword evidence="2 8" id="KW-0813">Transport</keyword>
<evidence type="ECO:0000256" key="6">
    <source>
        <dbReference type="ARBA" id="ARBA00023136"/>
    </source>
</evidence>
<keyword evidence="7" id="KW-0325">Glycoprotein</keyword>
<dbReference type="Pfam" id="PF00375">
    <property type="entry name" value="SDF"/>
    <property type="match status" value="1"/>
</dbReference>
<comment type="subcellular location">
    <subcellularLocation>
        <location evidence="1 8">Membrane</location>
        <topology evidence="1 8">Multi-pass membrane protein</topology>
    </subcellularLocation>
</comment>
<feature type="transmembrane region" description="Helical" evidence="8">
    <location>
        <begin position="262"/>
        <end position="279"/>
    </location>
</feature>
<evidence type="ECO:0000256" key="8">
    <source>
        <dbReference type="RuleBase" id="RU361216"/>
    </source>
</evidence>
<dbReference type="GO" id="GO:0015175">
    <property type="term" value="F:neutral L-amino acid transmembrane transporter activity"/>
    <property type="evidence" value="ECO:0007669"/>
    <property type="project" value="TreeGrafter"/>
</dbReference>
<evidence type="ECO:0000256" key="4">
    <source>
        <dbReference type="ARBA" id="ARBA00022847"/>
    </source>
</evidence>
<evidence type="ECO:0000256" key="7">
    <source>
        <dbReference type="ARBA" id="ARBA00023180"/>
    </source>
</evidence>
<keyword evidence="5 8" id="KW-1133">Transmembrane helix</keyword>
<proteinExistence type="inferred from homology"/>
<name>A0AAV2I007_LYMST</name>
<dbReference type="InterPro" id="IPR036458">
    <property type="entry name" value="Na:dicarbo_symporter_sf"/>
</dbReference>
<feature type="region of interest" description="Disordered" evidence="9">
    <location>
        <begin position="1"/>
        <end position="22"/>
    </location>
</feature>
<gene>
    <name evidence="10" type="ORF">GSLYS_00013025001</name>
</gene>
<evidence type="ECO:0000313" key="10">
    <source>
        <dbReference type="EMBL" id="CAL1539206.1"/>
    </source>
</evidence>
<feature type="transmembrane region" description="Helical" evidence="8">
    <location>
        <begin position="333"/>
        <end position="359"/>
    </location>
</feature>
<dbReference type="AlphaFoldDB" id="A0AAV2I007"/>
<keyword evidence="4 8" id="KW-0769">Symport</keyword>
<dbReference type="EMBL" id="CAXITT010000332">
    <property type="protein sequence ID" value="CAL1539206.1"/>
    <property type="molecule type" value="Genomic_DNA"/>
</dbReference>
<evidence type="ECO:0000313" key="11">
    <source>
        <dbReference type="Proteomes" id="UP001497497"/>
    </source>
</evidence>
<dbReference type="Proteomes" id="UP001497497">
    <property type="component" value="Unassembled WGS sequence"/>
</dbReference>
<keyword evidence="6 8" id="KW-0472">Membrane</keyword>
<dbReference type="PROSITE" id="PS00713">
    <property type="entry name" value="NA_DICARBOXYL_SYMP_1"/>
    <property type="match status" value="1"/>
</dbReference>
<organism evidence="10 11">
    <name type="scientific">Lymnaea stagnalis</name>
    <name type="common">Great pond snail</name>
    <name type="synonym">Helix stagnalis</name>
    <dbReference type="NCBI Taxonomy" id="6523"/>
    <lineage>
        <taxon>Eukaryota</taxon>
        <taxon>Metazoa</taxon>
        <taxon>Spiralia</taxon>
        <taxon>Lophotrochozoa</taxon>
        <taxon>Mollusca</taxon>
        <taxon>Gastropoda</taxon>
        <taxon>Heterobranchia</taxon>
        <taxon>Euthyneura</taxon>
        <taxon>Panpulmonata</taxon>
        <taxon>Hygrophila</taxon>
        <taxon>Lymnaeoidea</taxon>
        <taxon>Lymnaeidae</taxon>
        <taxon>Lymnaea</taxon>
    </lineage>
</organism>
<dbReference type="InterPro" id="IPR001991">
    <property type="entry name" value="Na-dicarboxylate_symporter"/>
</dbReference>
<protein>
    <recommendedName>
        <fullName evidence="8">Amino acid transporter</fullName>
    </recommendedName>
</protein>
<evidence type="ECO:0000256" key="1">
    <source>
        <dbReference type="ARBA" id="ARBA00004141"/>
    </source>
</evidence>
<dbReference type="PANTHER" id="PTHR11958:SF63">
    <property type="entry name" value="AMINO ACID TRANSPORTER"/>
    <property type="match status" value="1"/>
</dbReference>
<keyword evidence="11" id="KW-1185">Reference proteome</keyword>
<evidence type="ECO:0000256" key="9">
    <source>
        <dbReference type="SAM" id="MobiDB-lite"/>
    </source>
</evidence>